<dbReference type="Gene3D" id="1.10.287.110">
    <property type="entry name" value="DnaJ domain"/>
    <property type="match status" value="1"/>
</dbReference>
<dbReference type="PROSITE" id="PS50076">
    <property type="entry name" value="DNAJ_2"/>
    <property type="match status" value="1"/>
</dbReference>
<dbReference type="Proteomes" id="UP000886883">
    <property type="component" value="Unassembled WGS sequence"/>
</dbReference>
<dbReference type="GO" id="GO:0006260">
    <property type="term" value="P:DNA replication"/>
    <property type="evidence" value="ECO:0007669"/>
    <property type="project" value="UniProtKB-KW"/>
</dbReference>
<gene>
    <name evidence="3" type="ORF">H9763_07430</name>
</gene>
<dbReference type="InterPro" id="IPR036869">
    <property type="entry name" value="J_dom_sf"/>
</dbReference>
<protein>
    <submittedName>
        <fullName evidence="3">DnaJ domain-containing protein</fullName>
    </submittedName>
</protein>
<dbReference type="InterPro" id="IPR050817">
    <property type="entry name" value="DjlA_DnaK_co-chaperone"/>
</dbReference>
<dbReference type="AlphaFoldDB" id="A0A9D2SE49"/>
<evidence type="ECO:0000313" key="3">
    <source>
        <dbReference type="EMBL" id="HJB91282.1"/>
    </source>
</evidence>
<evidence type="ECO:0000313" key="4">
    <source>
        <dbReference type="Proteomes" id="UP000886883"/>
    </source>
</evidence>
<feature type="domain" description="J" evidence="2">
    <location>
        <begin position="3"/>
        <end position="76"/>
    </location>
</feature>
<reference evidence="3" key="2">
    <citation type="submission" date="2021-04" db="EMBL/GenBank/DDBJ databases">
        <authorList>
            <person name="Gilroy R."/>
        </authorList>
    </citation>
    <scope>NUCLEOTIDE SEQUENCE</scope>
    <source>
        <strain evidence="3">USAMLcec3-2134</strain>
    </source>
</reference>
<name>A0A9D2SE49_9FIRM</name>
<dbReference type="EMBL" id="DWXE01000026">
    <property type="protein sequence ID" value="HJB91282.1"/>
    <property type="molecule type" value="Genomic_DNA"/>
</dbReference>
<dbReference type="InterPro" id="IPR001623">
    <property type="entry name" value="DnaJ_domain"/>
</dbReference>
<dbReference type="SUPFAM" id="SSF46565">
    <property type="entry name" value="Chaperone J-domain"/>
    <property type="match status" value="1"/>
</dbReference>
<evidence type="ECO:0000256" key="1">
    <source>
        <dbReference type="ARBA" id="ARBA00022705"/>
    </source>
</evidence>
<dbReference type="InterPro" id="IPR011990">
    <property type="entry name" value="TPR-like_helical_dom_sf"/>
</dbReference>
<comment type="caution">
    <text evidence="3">The sequence shown here is derived from an EMBL/GenBank/DDBJ whole genome shotgun (WGS) entry which is preliminary data.</text>
</comment>
<evidence type="ECO:0000259" key="2">
    <source>
        <dbReference type="PROSITE" id="PS50076"/>
    </source>
</evidence>
<dbReference type="Pfam" id="PF00226">
    <property type="entry name" value="DnaJ"/>
    <property type="match status" value="1"/>
</dbReference>
<organism evidence="3 4">
    <name type="scientific">Candidatus Eisenbergiella merdigallinarum</name>
    <dbReference type="NCBI Taxonomy" id="2838552"/>
    <lineage>
        <taxon>Bacteria</taxon>
        <taxon>Bacillati</taxon>
        <taxon>Bacillota</taxon>
        <taxon>Clostridia</taxon>
        <taxon>Lachnospirales</taxon>
        <taxon>Lachnospiraceae</taxon>
        <taxon>Eisenbergiella</taxon>
    </lineage>
</organism>
<dbReference type="CDD" id="cd06257">
    <property type="entry name" value="DnaJ"/>
    <property type="match status" value="1"/>
</dbReference>
<dbReference type="PRINTS" id="PR00625">
    <property type="entry name" value="JDOMAIN"/>
</dbReference>
<sequence length="252" mass="27350">MRDPYQVLGVSRDASEEEIKKAYRKLSRIYHPDANVNNPNKAQAEEKFKEIQQAYQQIMKEREQGPSGYGTYDGDGRNASSGNGSFGGFGGFDDFFGGFGYGGFGGYGQSGYGTGGAEGQDEYSVHMKAAMNYINSGHYREALNVLNGIGERTARWYYYSSVANQGIGNNAAALEHAGKAAAMEPGNREYAVWKQRLESGESWYAGRQTQYGGMPVNTGGGFCWKLCLANLICNLCCGGGGLCCGGMPVRYY</sequence>
<dbReference type="SMART" id="SM00271">
    <property type="entry name" value="DnaJ"/>
    <property type="match status" value="1"/>
</dbReference>
<accession>A0A9D2SE49</accession>
<reference evidence="3" key="1">
    <citation type="journal article" date="2021" name="PeerJ">
        <title>Extensive microbial diversity within the chicken gut microbiome revealed by metagenomics and culture.</title>
        <authorList>
            <person name="Gilroy R."/>
            <person name="Ravi A."/>
            <person name="Getino M."/>
            <person name="Pursley I."/>
            <person name="Horton D.L."/>
            <person name="Alikhan N.F."/>
            <person name="Baker D."/>
            <person name="Gharbi K."/>
            <person name="Hall N."/>
            <person name="Watson M."/>
            <person name="Adriaenssens E.M."/>
            <person name="Foster-Nyarko E."/>
            <person name="Jarju S."/>
            <person name="Secka A."/>
            <person name="Antonio M."/>
            <person name="Oren A."/>
            <person name="Chaudhuri R.R."/>
            <person name="La Ragione R."/>
            <person name="Hildebrand F."/>
            <person name="Pallen M.J."/>
        </authorList>
    </citation>
    <scope>NUCLEOTIDE SEQUENCE</scope>
    <source>
        <strain evidence="3">USAMLcec3-2134</strain>
    </source>
</reference>
<dbReference type="SUPFAM" id="SSF48452">
    <property type="entry name" value="TPR-like"/>
    <property type="match status" value="1"/>
</dbReference>
<dbReference type="PANTHER" id="PTHR24074">
    <property type="entry name" value="CO-CHAPERONE PROTEIN DJLA"/>
    <property type="match status" value="1"/>
</dbReference>
<keyword evidence="1" id="KW-0235">DNA replication</keyword>
<proteinExistence type="predicted"/>